<organism evidence="1 2">
    <name type="scientific">Triparma columacea</name>
    <dbReference type="NCBI Taxonomy" id="722753"/>
    <lineage>
        <taxon>Eukaryota</taxon>
        <taxon>Sar</taxon>
        <taxon>Stramenopiles</taxon>
        <taxon>Ochrophyta</taxon>
        <taxon>Bolidophyceae</taxon>
        <taxon>Parmales</taxon>
        <taxon>Triparmaceae</taxon>
        <taxon>Triparma</taxon>
    </lineage>
</organism>
<dbReference type="InterPro" id="IPR046341">
    <property type="entry name" value="SET_dom_sf"/>
</dbReference>
<protein>
    <recommendedName>
        <fullName evidence="3">SET domain-containing protein</fullName>
    </recommendedName>
</protein>
<evidence type="ECO:0000313" key="2">
    <source>
        <dbReference type="Proteomes" id="UP001165065"/>
    </source>
</evidence>
<dbReference type="Proteomes" id="UP001165065">
    <property type="component" value="Unassembled WGS sequence"/>
</dbReference>
<dbReference type="EMBL" id="BRYA01000280">
    <property type="protein sequence ID" value="GMI46097.1"/>
    <property type="molecule type" value="Genomic_DNA"/>
</dbReference>
<dbReference type="AlphaFoldDB" id="A0A9W7GLE1"/>
<dbReference type="InterPro" id="IPR050600">
    <property type="entry name" value="SETD3_SETD6_MTase"/>
</dbReference>
<sequence>MDDMISWAVANGAFVHPLVEYRDGGMFAKADLEKGLIITKVPVHLVFGLKKGGGYDICERVKAIASYREDPESFWYPYFSNIPTTCQSLGCYDLESLSDVLTVRGTMEAKDVVCKDDNMNLSSSIFARYFSEGLIPIMDLFNHLSQSPSQHLDHYMDSEGNLAGFVLALSRAHVAGEEIYNEYGDIGPYELYRQYGIHPSLQVWNKGAYGKKQIMEPCFDQVRLRLGESRHRVECIASQGSNTSAEIMVNEIKKGYDVGDLGMVKGAALWIDRNIIFVPEGEGEGEGETIVHGV</sequence>
<dbReference type="PANTHER" id="PTHR13271">
    <property type="entry name" value="UNCHARACTERIZED PUTATIVE METHYLTRANSFERASE"/>
    <property type="match status" value="1"/>
</dbReference>
<keyword evidence="2" id="KW-1185">Reference proteome</keyword>
<comment type="caution">
    <text evidence="1">The sequence shown here is derived from an EMBL/GenBank/DDBJ whole genome shotgun (WGS) entry which is preliminary data.</text>
</comment>
<reference evidence="2" key="1">
    <citation type="journal article" date="2023" name="Commun. Biol.">
        <title>Genome analysis of Parmales, the sister group of diatoms, reveals the evolutionary specialization of diatoms from phago-mixotrophs to photoautotrophs.</title>
        <authorList>
            <person name="Ban H."/>
            <person name="Sato S."/>
            <person name="Yoshikawa S."/>
            <person name="Yamada K."/>
            <person name="Nakamura Y."/>
            <person name="Ichinomiya M."/>
            <person name="Sato N."/>
            <person name="Blanc-Mathieu R."/>
            <person name="Endo H."/>
            <person name="Kuwata A."/>
            <person name="Ogata H."/>
        </authorList>
    </citation>
    <scope>NUCLEOTIDE SEQUENCE [LARGE SCALE GENOMIC DNA]</scope>
</reference>
<name>A0A9W7GLE1_9STRA</name>
<dbReference type="PANTHER" id="PTHR13271:SF34">
    <property type="entry name" value="N-LYSINE METHYLTRANSFERASE SETD6"/>
    <property type="match status" value="1"/>
</dbReference>
<accession>A0A9W7GLE1</accession>
<proteinExistence type="predicted"/>
<dbReference type="SUPFAM" id="SSF82199">
    <property type="entry name" value="SET domain"/>
    <property type="match status" value="1"/>
</dbReference>
<dbReference type="CDD" id="cd10527">
    <property type="entry name" value="SET_LSMT"/>
    <property type="match status" value="1"/>
</dbReference>
<dbReference type="OrthoDB" id="341421at2759"/>
<dbReference type="GO" id="GO:0005634">
    <property type="term" value="C:nucleus"/>
    <property type="evidence" value="ECO:0007669"/>
    <property type="project" value="TreeGrafter"/>
</dbReference>
<dbReference type="GO" id="GO:0016279">
    <property type="term" value="F:protein-lysine N-methyltransferase activity"/>
    <property type="evidence" value="ECO:0007669"/>
    <property type="project" value="TreeGrafter"/>
</dbReference>
<gene>
    <name evidence="1" type="ORF">TrCOL_g7913</name>
</gene>
<dbReference type="Gene3D" id="3.90.1410.10">
    <property type="entry name" value="set domain protein methyltransferase, domain 1"/>
    <property type="match status" value="2"/>
</dbReference>
<evidence type="ECO:0000313" key="1">
    <source>
        <dbReference type="EMBL" id="GMI46097.1"/>
    </source>
</evidence>
<evidence type="ECO:0008006" key="3">
    <source>
        <dbReference type="Google" id="ProtNLM"/>
    </source>
</evidence>